<dbReference type="AlphaFoldDB" id="A0A9Q1R992"/>
<gene>
    <name evidence="1" type="ORF">K7X08_025658</name>
</gene>
<keyword evidence="2" id="KW-1185">Reference proteome</keyword>
<dbReference type="EMBL" id="JAJAGQ010000014">
    <property type="protein sequence ID" value="KAJ8544040.1"/>
    <property type="molecule type" value="Genomic_DNA"/>
</dbReference>
<sequence>MLVLLTIGCARHFLPHFHQQEGTVVSFPSFSAPYLQSERCISCNLHQTLQEHQPTWLLPLYFLCQVAKGFRMRELNGFVDPFLCKWMY</sequence>
<evidence type="ECO:0000313" key="1">
    <source>
        <dbReference type="EMBL" id="KAJ8544040.1"/>
    </source>
</evidence>
<dbReference type="Proteomes" id="UP001152561">
    <property type="component" value="Unassembled WGS sequence"/>
</dbReference>
<protein>
    <submittedName>
        <fullName evidence="1">Uncharacterized protein</fullName>
    </submittedName>
</protein>
<proteinExistence type="predicted"/>
<evidence type="ECO:0000313" key="2">
    <source>
        <dbReference type="Proteomes" id="UP001152561"/>
    </source>
</evidence>
<comment type="caution">
    <text evidence="1">The sequence shown here is derived from an EMBL/GenBank/DDBJ whole genome shotgun (WGS) entry which is preliminary data.</text>
</comment>
<name>A0A9Q1R992_9SOLA</name>
<organism evidence="1 2">
    <name type="scientific">Anisodus acutangulus</name>
    <dbReference type="NCBI Taxonomy" id="402998"/>
    <lineage>
        <taxon>Eukaryota</taxon>
        <taxon>Viridiplantae</taxon>
        <taxon>Streptophyta</taxon>
        <taxon>Embryophyta</taxon>
        <taxon>Tracheophyta</taxon>
        <taxon>Spermatophyta</taxon>
        <taxon>Magnoliopsida</taxon>
        <taxon>eudicotyledons</taxon>
        <taxon>Gunneridae</taxon>
        <taxon>Pentapetalae</taxon>
        <taxon>asterids</taxon>
        <taxon>lamiids</taxon>
        <taxon>Solanales</taxon>
        <taxon>Solanaceae</taxon>
        <taxon>Solanoideae</taxon>
        <taxon>Hyoscyameae</taxon>
        <taxon>Anisodus</taxon>
    </lineage>
</organism>
<accession>A0A9Q1R992</accession>
<reference evidence="2" key="1">
    <citation type="journal article" date="2023" name="Proc. Natl. Acad. Sci. U.S.A.">
        <title>Genomic and structural basis for evolution of tropane alkaloid biosynthesis.</title>
        <authorList>
            <person name="Wanga Y.-J."/>
            <person name="Taina T."/>
            <person name="Yua J.-Y."/>
            <person name="Lia J."/>
            <person name="Xua B."/>
            <person name="Chenc J."/>
            <person name="D'Auriad J.C."/>
            <person name="Huanga J.-P."/>
            <person name="Huanga S.-X."/>
        </authorList>
    </citation>
    <scope>NUCLEOTIDE SEQUENCE [LARGE SCALE GENOMIC DNA]</scope>
    <source>
        <strain evidence="2">cv. KIB-2019</strain>
    </source>
</reference>